<evidence type="ECO:0000256" key="1">
    <source>
        <dbReference type="ARBA" id="ARBA00004191"/>
    </source>
</evidence>
<dbReference type="GO" id="GO:0009986">
    <property type="term" value="C:cell surface"/>
    <property type="evidence" value="ECO:0007669"/>
    <property type="project" value="TreeGrafter"/>
</dbReference>
<evidence type="ECO:0000256" key="5">
    <source>
        <dbReference type="ARBA" id="ARBA00023180"/>
    </source>
</evidence>
<dbReference type="EMBL" id="MU002426">
    <property type="protein sequence ID" value="KAF2786664.1"/>
    <property type="molecule type" value="Genomic_DNA"/>
</dbReference>
<evidence type="ECO:0000313" key="8">
    <source>
        <dbReference type="Proteomes" id="UP000799757"/>
    </source>
</evidence>
<evidence type="ECO:0000256" key="6">
    <source>
        <dbReference type="SAM" id="SignalP"/>
    </source>
</evidence>
<dbReference type="OrthoDB" id="536881at2759"/>
<dbReference type="InterPro" id="IPR051648">
    <property type="entry name" value="CWI-Assembly_Regulator"/>
</dbReference>
<comment type="subcellular location">
    <subcellularLocation>
        <location evidence="1">Secreted</location>
        <location evidence="1">Cell wall</location>
    </subcellularLocation>
</comment>
<dbReference type="Proteomes" id="UP000799757">
    <property type="component" value="Unassembled WGS sequence"/>
</dbReference>
<dbReference type="Pfam" id="PF12454">
    <property type="entry name" value="Ecm33"/>
    <property type="match status" value="1"/>
</dbReference>
<feature type="chain" id="PRO_5025407934" description="GPI-anchored cell wall organization protein Ecm33" evidence="6">
    <location>
        <begin position="21"/>
        <end position="394"/>
    </location>
</feature>
<dbReference type="SUPFAM" id="SSF52058">
    <property type="entry name" value="L domain-like"/>
    <property type="match status" value="2"/>
</dbReference>
<dbReference type="InterPro" id="IPR036941">
    <property type="entry name" value="Rcpt_L-dom_sf"/>
</dbReference>
<organism evidence="7 8">
    <name type="scientific">Melanomma pulvis-pyrius CBS 109.77</name>
    <dbReference type="NCBI Taxonomy" id="1314802"/>
    <lineage>
        <taxon>Eukaryota</taxon>
        <taxon>Fungi</taxon>
        <taxon>Dikarya</taxon>
        <taxon>Ascomycota</taxon>
        <taxon>Pezizomycotina</taxon>
        <taxon>Dothideomycetes</taxon>
        <taxon>Pleosporomycetidae</taxon>
        <taxon>Pleosporales</taxon>
        <taxon>Melanommataceae</taxon>
        <taxon>Melanomma</taxon>
    </lineage>
</organism>
<dbReference type="GO" id="GO:0005886">
    <property type="term" value="C:plasma membrane"/>
    <property type="evidence" value="ECO:0007669"/>
    <property type="project" value="TreeGrafter"/>
</dbReference>
<dbReference type="GO" id="GO:0009277">
    <property type="term" value="C:fungal-type cell wall"/>
    <property type="evidence" value="ECO:0007669"/>
    <property type="project" value="TreeGrafter"/>
</dbReference>
<keyword evidence="8" id="KW-1185">Reference proteome</keyword>
<evidence type="ECO:0000256" key="4">
    <source>
        <dbReference type="ARBA" id="ARBA00022729"/>
    </source>
</evidence>
<dbReference type="GO" id="GO:0031505">
    <property type="term" value="P:fungal-type cell wall organization"/>
    <property type="evidence" value="ECO:0007669"/>
    <property type="project" value="TreeGrafter"/>
</dbReference>
<evidence type="ECO:0000313" key="7">
    <source>
        <dbReference type="EMBL" id="KAF2786664.1"/>
    </source>
</evidence>
<dbReference type="PANTHER" id="PTHR31018">
    <property type="entry name" value="SPORULATION-SPECIFIC PROTEIN-RELATED"/>
    <property type="match status" value="1"/>
</dbReference>
<keyword evidence="4 6" id="KW-0732">Signal</keyword>
<evidence type="ECO:0000256" key="2">
    <source>
        <dbReference type="ARBA" id="ARBA00022512"/>
    </source>
</evidence>
<name>A0A6A6WRU6_9PLEO</name>
<gene>
    <name evidence="7" type="ORF">K505DRAFT_330199</name>
</gene>
<dbReference type="Gene3D" id="3.80.20.20">
    <property type="entry name" value="Receptor L-domain"/>
    <property type="match status" value="1"/>
</dbReference>
<feature type="signal peptide" evidence="6">
    <location>
        <begin position="1"/>
        <end position="20"/>
    </location>
</feature>
<proteinExistence type="predicted"/>
<sequence>MSPLMRLALPVLAAASAAYAASCSISATTTIQSGGDASALASCTTFSGSIAIATGAAGPLALNGIKRIAGTLSANNNSALTTLSSDSLESIDQFELTDVTALSEINFPKLSTVKTLKWISVSVLANLVSAITSADGIDIENTKLQSLSGINLETVGDIKIVNNIFITEIEMQVTNITGVLIFEGNNADLTIKLADLKAANNMTFQSCSSIEVPALASLNDSLVLLKNTFDSFIAPNLTKIGNSLVINDNNKLTNISFPLLTGVSRALQIANNTELGKIDGLPKLAKIGADLDFHGNFSEVSLPSLTDVTGTFNIQSTGDIQNTCDTKFKPMSNQGGTSRIQGKYTCIGSVANPGGEGTTPTPTGSGAKKTGAASSLNVQAGALSFAGLAAAFFL</sequence>
<reference evidence="7" key="1">
    <citation type="journal article" date="2020" name="Stud. Mycol.">
        <title>101 Dothideomycetes genomes: a test case for predicting lifestyles and emergence of pathogens.</title>
        <authorList>
            <person name="Haridas S."/>
            <person name="Albert R."/>
            <person name="Binder M."/>
            <person name="Bloem J."/>
            <person name="Labutti K."/>
            <person name="Salamov A."/>
            <person name="Andreopoulos B."/>
            <person name="Baker S."/>
            <person name="Barry K."/>
            <person name="Bills G."/>
            <person name="Bluhm B."/>
            <person name="Cannon C."/>
            <person name="Castanera R."/>
            <person name="Culley D."/>
            <person name="Daum C."/>
            <person name="Ezra D."/>
            <person name="Gonzalez J."/>
            <person name="Henrissat B."/>
            <person name="Kuo A."/>
            <person name="Liang C."/>
            <person name="Lipzen A."/>
            <person name="Lutzoni F."/>
            <person name="Magnuson J."/>
            <person name="Mondo S."/>
            <person name="Nolan M."/>
            <person name="Ohm R."/>
            <person name="Pangilinan J."/>
            <person name="Park H.-J."/>
            <person name="Ramirez L."/>
            <person name="Alfaro M."/>
            <person name="Sun H."/>
            <person name="Tritt A."/>
            <person name="Yoshinaga Y."/>
            <person name="Zwiers L.-H."/>
            <person name="Turgeon B."/>
            <person name="Goodwin S."/>
            <person name="Spatafora J."/>
            <person name="Crous P."/>
            <person name="Grigoriev I."/>
        </authorList>
    </citation>
    <scope>NUCLEOTIDE SEQUENCE</scope>
    <source>
        <strain evidence="7">CBS 109.77</strain>
    </source>
</reference>
<keyword evidence="2" id="KW-0134">Cell wall</keyword>
<evidence type="ECO:0000256" key="3">
    <source>
        <dbReference type="ARBA" id="ARBA00022525"/>
    </source>
</evidence>
<dbReference type="PANTHER" id="PTHR31018:SF3">
    <property type="entry name" value="RECEPTOR PROTEIN-TYROSINE KINASE"/>
    <property type="match status" value="1"/>
</dbReference>
<keyword evidence="3" id="KW-0964">Secreted</keyword>
<dbReference type="AlphaFoldDB" id="A0A6A6WRU6"/>
<protein>
    <recommendedName>
        <fullName evidence="9">GPI-anchored cell wall organization protein Ecm33</fullName>
    </recommendedName>
</protein>
<evidence type="ECO:0008006" key="9">
    <source>
        <dbReference type="Google" id="ProtNLM"/>
    </source>
</evidence>
<keyword evidence="5" id="KW-0325">Glycoprotein</keyword>
<accession>A0A6A6WRU6</accession>